<feature type="region of interest" description="Disordered" evidence="1">
    <location>
        <begin position="1"/>
        <end position="25"/>
    </location>
</feature>
<dbReference type="Gene3D" id="2.40.50.140">
    <property type="entry name" value="Nucleic acid-binding proteins"/>
    <property type="match status" value="1"/>
</dbReference>
<proteinExistence type="predicted"/>
<evidence type="ECO:0000256" key="1">
    <source>
        <dbReference type="SAM" id="MobiDB-lite"/>
    </source>
</evidence>
<name>A0A6C0JHZ0_9ZZZZ</name>
<dbReference type="AlphaFoldDB" id="A0A6C0JHZ0"/>
<accession>A0A6C0JHZ0</accession>
<evidence type="ECO:0008006" key="3">
    <source>
        <dbReference type="Google" id="ProtNLM"/>
    </source>
</evidence>
<dbReference type="InterPro" id="IPR012340">
    <property type="entry name" value="NA-bd_OB-fold"/>
</dbReference>
<evidence type="ECO:0000313" key="2">
    <source>
        <dbReference type="EMBL" id="QHU04440.1"/>
    </source>
</evidence>
<sequence>MPRNTTGGSGHRSQRNSESNKTKTNNKFNDALLDDILQEAGTDGVFVARVMRRLGSGMMECFFVQEEEVEHKKRMVDKLVHAPLRGGLRGRGKKDVWIDVGSVVLLANTGLGGTPWKIMSVFNDKQIARYQEIMPAADKRIFARAATDAPTEDGGIEFIAEEEVNVDDI</sequence>
<protein>
    <recommendedName>
        <fullName evidence="3">S1-like domain-containing protein</fullName>
    </recommendedName>
</protein>
<reference evidence="2" key="1">
    <citation type="journal article" date="2020" name="Nature">
        <title>Giant virus diversity and host interactions through global metagenomics.</title>
        <authorList>
            <person name="Schulz F."/>
            <person name="Roux S."/>
            <person name="Paez-Espino D."/>
            <person name="Jungbluth S."/>
            <person name="Walsh D.A."/>
            <person name="Denef V.J."/>
            <person name="McMahon K.D."/>
            <person name="Konstantinidis K.T."/>
            <person name="Eloe-Fadrosh E.A."/>
            <person name="Kyrpides N.C."/>
            <person name="Woyke T."/>
        </authorList>
    </citation>
    <scope>NUCLEOTIDE SEQUENCE</scope>
    <source>
        <strain evidence="2">GVMAG-M-3300027708-51</strain>
    </source>
</reference>
<dbReference type="EMBL" id="MN740401">
    <property type="protein sequence ID" value="QHU04440.1"/>
    <property type="molecule type" value="Genomic_DNA"/>
</dbReference>
<organism evidence="2">
    <name type="scientific">viral metagenome</name>
    <dbReference type="NCBI Taxonomy" id="1070528"/>
    <lineage>
        <taxon>unclassified sequences</taxon>
        <taxon>metagenomes</taxon>
        <taxon>organismal metagenomes</taxon>
    </lineage>
</organism>